<dbReference type="PROSITE" id="PS50261">
    <property type="entry name" value="G_PROTEIN_RECEP_F2_4"/>
    <property type="match status" value="1"/>
</dbReference>
<feature type="domain" description="GAIN-B" evidence="7">
    <location>
        <begin position="1"/>
        <end position="107"/>
    </location>
</feature>
<evidence type="ECO:0000313" key="11">
    <source>
        <dbReference type="Proteomes" id="UP000009046"/>
    </source>
</evidence>
<dbReference type="InParanoid" id="E0VPQ4"/>
<reference evidence="10" key="3">
    <citation type="submission" date="2021-02" db="UniProtKB">
        <authorList>
            <consortium name="EnsemblMetazoa"/>
        </authorList>
    </citation>
    <scope>IDENTIFICATION</scope>
    <source>
        <strain evidence="10">USDA</strain>
    </source>
</reference>
<evidence type="ECO:0000256" key="6">
    <source>
        <dbReference type="SAM" id="Phobius"/>
    </source>
</evidence>
<name>E0VPQ4_PEDHC</name>
<dbReference type="Gene3D" id="2.60.220.50">
    <property type="match status" value="1"/>
</dbReference>
<dbReference type="CTD" id="8233419"/>
<dbReference type="EnsemblMetazoa" id="PHUM363110-RA">
    <property type="protein sequence ID" value="PHUM363110-PA"/>
    <property type="gene ID" value="PHUM363110"/>
</dbReference>
<dbReference type="PROSITE" id="PS50221">
    <property type="entry name" value="GAIN_B"/>
    <property type="match status" value="1"/>
</dbReference>
<comment type="subcellular location">
    <subcellularLocation>
        <location evidence="1">Membrane</location>
        <topology evidence="1">Multi-pass membrane protein</topology>
    </subcellularLocation>
</comment>
<dbReference type="GO" id="GO:0004930">
    <property type="term" value="F:G protein-coupled receptor activity"/>
    <property type="evidence" value="ECO:0007669"/>
    <property type="project" value="InterPro"/>
</dbReference>
<evidence type="ECO:0000256" key="5">
    <source>
        <dbReference type="ARBA" id="ARBA00023157"/>
    </source>
</evidence>
<dbReference type="GO" id="GO:0005886">
    <property type="term" value="C:plasma membrane"/>
    <property type="evidence" value="ECO:0007669"/>
    <property type="project" value="TreeGrafter"/>
</dbReference>
<keyword evidence="2 6" id="KW-0812">Transmembrane</keyword>
<feature type="transmembrane region" description="Helical" evidence="6">
    <location>
        <begin position="117"/>
        <end position="137"/>
    </location>
</feature>
<dbReference type="Gene3D" id="1.20.1070.10">
    <property type="entry name" value="Rhodopsin 7-helix transmembrane proteins"/>
    <property type="match status" value="1"/>
</dbReference>
<dbReference type="InterPro" id="IPR046338">
    <property type="entry name" value="GAIN_dom_sf"/>
</dbReference>
<dbReference type="EMBL" id="AAZO01004219">
    <property type="status" value="NOT_ANNOTATED_CDS"/>
    <property type="molecule type" value="Genomic_DNA"/>
</dbReference>
<dbReference type="PANTHER" id="PTHR12011:SF347">
    <property type="entry name" value="FI21270P1-RELATED"/>
    <property type="match status" value="1"/>
</dbReference>
<feature type="domain" description="G-protein coupled receptors family 2 profile 2" evidence="8">
    <location>
        <begin position="125"/>
        <end position="244"/>
    </location>
</feature>
<dbReference type="Proteomes" id="UP000009046">
    <property type="component" value="Unassembled WGS sequence"/>
</dbReference>
<dbReference type="EMBL" id="DS235371">
    <property type="protein sequence ID" value="EEB15360.1"/>
    <property type="molecule type" value="Genomic_DNA"/>
</dbReference>
<feature type="transmembrane region" description="Helical" evidence="6">
    <location>
        <begin position="149"/>
        <end position="171"/>
    </location>
</feature>
<dbReference type="AlphaFoldDB" id="E0VPQ4"/>
<accession>E0VPQ4</accession>
<dbReference type="OMA" id="EHTECIC"/>
<dbReference type="HOGENOM" id="CLU_1095409_0_0_1"/>
<dbReference type="InterPro" id="IPR000203">
    <property type="entry name" value="GPS"/>
</dbReference>
<reference evidence="9" key="2">
    <citation type="submission" date="2007-04" db="EMBL/GenBank/DDBJ databases">
        <title>The genome of the human body louse.</title>
        <authorList>
            <consortium name="The Human Body Louse Genome Consortium"/>
            <person name="Kirkness E."/>
            <person name="Walenz B."/>
            <person name="Hass B."/>
            <person name="Bruggner R."/>
            <person name="Strausberg R."/>
        </authorList>
    </citation>
    <scope>NUCLEOTIDE SEQUENCE</scope>
    <source>
        <strain evidence="9">USDA</strain>
    </source>
</reference>
<keyword evidence="4 6" id="KW-0472">Membrane</keyword>
<dbReference type="RefSeq" id="XP_002428098.1">
    <property type="nucleotide sequence ID" value="XM_002428053.1"/>
</dbReference>
<evidence type="ECO:0000313" key="10">
    <source>
        <dbReference type="EnsemblMetazoa" id="PHUM363110-PA"/>
    </source>
</evidence>
<evidence type="ECO:0000259" key="8">
    <source>
        <dbReference type="PROSITE" id="PS50261"/>
    </source>
</evidence>
<evidence type="ECO:0000256" key="4">
    <source>
        <dbReference type="ARBA" id="ARBA00023136"/>
    </source>
</evidence>
<evidence type="ECO:0000256" key="1">
    <source>
        <dbReference type="ARBA" id="ARBA00004141"/>
    </source>
</evidence>
<dbReference type="Pfam" id="PF00002">
    <property type="entry name" value="7tm_2"/>
    <property type="match status" value="1"/>
</dbReference>
<dbReference type="GO" id="GO:0007166">
    <property type="term" value="P:cell surface receptor signaling pathway"/>
    <property type="evidence" value="ECO:0007669"/>
    <property type="project" value="InterPro"/>
</dbReference>
<dbReference type="InterPro" id="IPR057244">
    <property type="entry name" value="GAIN_B"/>
</dbReference>
<keyword evidence="5" id="KW-1015">Disulfide bond</keyword>
<dbReference type="eggNOG" id="KOG4193">
    <property type="taxonomic scope" value="Eukaryota"/>
</dbReference>
<dbReference type="InterPro" id="IPR017981">
    <property type="entry name" value="GPCR_2-like_7TM"/>
</dbReference>
<organism>
    <name type="scientific">Pediculus humanus subsp. corporis</name>
    <name type="common">Body louse</name>
    <dbReference type="NCBI Taxonomy" id="121224"/>
    <lineage>
        <taxon>Eukaryota</taxon>
        <taxon>Metazoa</taxon>
        <taxon>Ecdysozoa</taxon>
        <taxon>Arthropoda</taxon>
        <taxon>Hexapoda</taxon>
        <taxon>Insecta</taxon>
        <taxon>Pterygota</taxon>
        <taxon>Neoptera</taxon>
        <taxon>Paraneoptera</taxon>
        <taxon>Psocodea</taxon>
        <taxon>Troctomorpha</taxon>
        <taxon>Phthiraptera</taxon>
        <taxon>Anoplura</taxon>
        <taxon>Pediculidae</taxon>
        <taxon>Pediculus</taxon>
    </lineage>
</organism>
<dbReference type="Pfam" id="PF01825">
    <property type="entry name" value="GPS"/>
    <property type="match status" value="1"/>
</dbReference>
<proteinExistence type="predicted"/>
<dbReference type="SMART" id="SM00303">
    <property type="entry name" value="GPS"/>
    <property type="match status" value="1"/>
</dbReference>
<feature type="transmembrane region" description="Helical" evidence="6">
    <location>
        <begin position="191"/>
        <end position="215"/>
    </location>
</feature>
<dbReference type="EMBL" id="AAZO01004220">
    <property type="status" value="NOT_ANNOTATED_CDS"/>
    <property type="molecule type" value="Genomic_DNA"/>
</dbReference>
<dbReference type="PANTHER" id="PTHR12011">
    <property type="entry name" value="ADHESION G-PROTEIN COUPLED RECEPTOR"/>
    <property type="match status" value="1"/>
</dbReference>
<dbReference type="GeneID" id="8233419"/>
<dbReference type="STRING" id="121224.E0VPQ4"/>
<keyword evidence="11" id="KW-1185">Reference proteome</keyword>
<evidence type="ECO:0000313" key="9">
    <source>
        <dbReference type="EMBL" id="EEB15360.1"/>
    </source>
</evidence>
<protein>
    <submittedName>
        <fullName evidence="9 10">G-protein coupled receptor, putative</fullName>
    </submittedName>
</protein>
<gene>
    <name evidence="10" type="primary">8233419</name>
    <name evidence="9" type="ORF">Phum_PHUM363110</name>
</gene>
<keyword evidence="9" id="KW-0675">Receptor</keyword>
<dbReference type="InterPro" id="IPR000832">
    <property type="entry name" value="GPCR_2_secretin-like"/>
</dbReference>
<dbReference type="VEuPathDB" id="VectorBase:PHUM363110"/>
<dbReference type="KEGG" id="phu:Phum_PHUM363110"/>
<evidence type="ECO:0000256" key="2">
    <source>
        <dbReference type="ARBA" id="ARBA00022692"/>
    </source>
</evidence>
<sequence length="254" mass="29121">MNAPAVSFTIATTENGEIIILPNVSISLTFKHTIKTRHPKTKIIKRKLHKNEQPSGIFGSTDCYYFNKESDWMNHGCKVSSTSQEHTECICNHLSTIGLLMSLHHYEPDTVLETVSLVSSSITIIALILTLLVFILFDSIKNERILIGVWCTVYAILLHYAFMAAFAWMFIEGCHLYRMLVLVFESYIEFKFIYLLIGYGMPFIIVIVTELVGFLSREQPYGQDELCWLKTPNYVWAFNGPVFLLTSDEGEKRR</sequence>
<evidence type="ECO:0000259" key="7">
    <source>
        <dbReference type="PROSITE" id="PS50221"/>
    </source>
</evidence>
<keyword evidence="3 6" id="KW-1133">Transmembrane helix</keyword>
<reference evidence="9" key="1">
    <citation type="submission" date="2007-04" db="EMBL/GenBank/DDBJ databases">
        <title>Annotation of Pediculus humanus corporis strain USDA.</title>
        <authorList>
            <person name="Kirkness E."/>
            <person name="Hannick L."/>
            <person name="Hass B."/>
            <person name="Bruggner R."/>
            <person name="Lawson D."/>
            <person name="Bidwell S."/>
            <person name="Joardar V."/>
            <person name="Caler E."/>
            <person name="Walenz B."/>
            <person name="Inman J."/>
            <person name="Schobel S."/>
            <person name="Galinsky K."/>
            <person name="Amedeo P."/>
            <person name="Strausberg R."/>
        </authorList>
    </citation>
    <scope>NUCLEOTIDE SEQUENCE</scope>
    <source>
        <strain evidence="9">USDA</strain>
    </source>
</reference>
<evidence type="ECO:0000256" key="3">
    <source>
        <dbReference type="ARBA" id="ARBA00022989"/>
    </source>
</evidence>
<dbReference type="OrthoDB" id="1100386at2759"/>